<dbReference type="OrthoDB" id="365998at2759"/>
<accession>A0A9W5TC26</accession>
<sequence>MDMIDFITSRKVLVGKPQGSASSAVSTVSPQRRTEERCNELKRIIRSENAKKKPCAETLKCAIDELRDLRRTSLRSGLKESQRCQPVKCLDDDNKDRKPVRTADWSKVAEIRKRNRENRKFVFYMPAGNQMGTDVSIGRKRLEKMQKTMNKGTYGPLDDGPVVTIAGVPQPMDRLNRRRR</sequence>
<organism evidence="1 2">
    <name type="scientific">Babesia ovis</name>
    <dbReference type="NCBI Taxonomy" id="5869"/>
    <lineage>
        <taxon>Eukaryota</taxon>
        <taxon>Sar</taxon>
        <taxon>Alveolata</taxon>
        <taxon>Apicomplexa</taxon>
        <taxon>Aconoidasida</taxon>
        <taxon>Piroplasmida</taxon>
        <taxon>Babesiidae</taxon>
        <taxon>Babesia</taxon>
    </lineage>
</organism>
<evidence type="ECO:0000313" key="1">
    <source>
        <dbReference type="EMBL" id="GFE52944.1"/>
    </source>
</evidence>
<gene>
    <name evidence="1" type="ORF">BaOVIS_003480</name>
</gene>
<dbReference type="Proteomes" id="UP001057455">
    <property type="component" value="Unassembled WGS sequence"/>
</dbReference>
<proteinExistence type="predicted"/>
<protein>
    <submittedName>
        <fullName evidence="1">Vi polysaccharide biosynthesis vipB tviC, putative</fullName>
    </submittedName>
</protein>
<dbReference type="AlphaFoldDB" id="A0A9W5TC26"/>
<comment type="caution">
    <text evidence="1">The sequence shown here is derived from an EMBL/GenBank/DDBJ whole genome shotgun (WGS) entry which is preliminary data.</text>
</comment>
<reference evidence="1" key="1">
    <citation type="submission" date="2019-12" db="EMBL/GenBank/DDBJ databases">
        <title>Genome sequence of Babesia ovis.</title>
        <authorList>
            <person name="Yamagishi J."/>
            <person name="Sevinc F."/>
            <person name="Xuan X."/>
        </authorList>
    </citation>
    <scope>NUCLEOTIDE SEQUENCE</scope>
    <source>
        <strain evidence="1">Selcuk</strain>
    </source>
</reference>
<evidence type="ECO:0000313" key="2">
    <source>
        <dbReference type="Proteomes" id="UP001057455"/>
    </source>
</evidence>
<name>A0A9W5TC26_BABOV</name>
<dbReference type="EMBL" id="BLIY01000003">
    <property type="protein sequence ID" value="GFE52944.1"/>
    <property type="molecule type" value="Genomic_DNA"/>
</dbReference>
<keyword evidence="2" id="KW-1185">Reference proteome</keyword>